<proteinExistence type="inferred from homology"/>
<dbReference type="Gene3D" id="1.50.10.10">
    <property type="match status" value="1"/>
</dbReference>
<dbReference type="CDD" id="cd00249">
    <property type="entry name" value="AGE"/>
    <property type="match status" value="1"/>
</dbReference>
<dbReference type="PANTHER" id="PTHR15108">
    <property type="entry name" value="N-ACYLGLUCOSAMINE-2-EPIMERASE"/>
    <property type="match status" value="1"/>
</dbReference>
<reference evidence="4" key="1">
    <citation type="journal article" date="2019" name="Int. J. Syst. Evol. Microbiol.">
        <title>The Global Catalogue of Microorganisms (GCM) 10K type strain sequencing project: providing services to taxonomists for standard genome sequencing and annotation.</title>
        <authorList>
            <consortium name="The Broad Institute Genomics Platform"/>
            <consortium name="The Broad Institute Genome Sequencing Center for Infectious Disease"/>
            <person name="Wu L."/>
            <person name="Ma J."/>
        </authorList>
    </citation>
    <scope>NUCLEOTIDE SEQUENCE [LARGE SCALE GENOMIC DNA]</scope>
    <source>
        <strain evidence="4">CECT 7698</strain>
    </source>
</reference>
<name>A0ABV7LJI2_9GAMM</name>
<comment type="caution">
    <text evidence="3">The sequence shown here is derived from an EMBL/GenBank/DDBJ whole genome shotgun (WGS) entry which is preliminary data.</text>
</comment>
<evidence type="ECO:0000313" key="3">
    <source>
        <dbReference type="EMBL" id="MFC3282402.1"/>
    </source>
</evidence>
<gene>
    <name evidence="3" type="ORF">ACFOEV_02100</name>
</gene>
<keyword evidence="4" id="KW-1185">Reference proteome</keyword>
<dbReference type="RefSeq" id="WP_386771113.1">
    <property type="nucleotide sequence ID" value="NZ_JBHRUG010000002.1"/>
</dbReference>
<dbReference type="EMBL" id="JBHRUG010000002">
    <property type="protein sequence ID" value="MFC3282402.1"/>
    <property type="molecule type" value="Genomic_DNA"/>
</dbReference>
<dbReference type="InterPro" id="IPR012341">
    <property type="entry name" value="6hp_glycosidase-like_sf"/>
</dbReference>
<accession>A0ABV7LJI2</accession>
<dbReference type="SUPFAM" id="SSF48208">
    <property type="entry name" value="Six-hairpin glycosidases"/>
    <property type="match status" value="1"/>
</dbReference>
<dbReference type="InterPro" id="IPR010819">
    <property type="entry name" value="AGE/CE"/>
</dbReference>
<sequence length="401" mass="47543">MNVYDTAFLEAHIRKTMAFYHPCAIDPHGGFFHYLRDDGEIYDRHHRHLVSSARYVFTYARYGDHFQHPEYLHWARHGLRYLEQAHFQDDYQGYAWTLRDGRVEDDTNHCYGLAFVLLAYATALKAGIEEAREGLYRVHALQTRRFWEPQWQLYADEADRHWRVADYRGQNANMHSCEALIAAFDATGDEQFLERALLVARAICLRQAGQSASERGKGWIWEHYDRQWRLDLDYHRDDPRHLFRPWGYQVGHQTEWAKLLLMLERHRAEAWLLPTARRLFLTSVEAGWHPEHGGLVYGLDLKGDICDGDKYFWVQAESLAAAAMLGSRTGERRFWRWYERLWDFSWRHMIDHQHGAWYRILSPDNRRYSDEKSPAGKVDYHTMGACYDVIDTLRRGNISVS</sequence>
<dbReference type="InterPro" id="IPR034116">
    <property type="entry name" value="AGE_dom"/>
</dbReference>
<evidence type="ECO:0000256" key="2">
    <source>
        <dbReference type="ARBA" id="ARBA00023235"/>
    </source>
</evidence>
<dbReference type="Proteomes" id="UP001595579">
    <property type="component" value="Unassembled WGS sequence"/>
</dbReference>
<evidence type="ECO:0000256" key="1">
    <source>
        <dbReference type="ARBA" id="ARBA00008558"/>
    </source>
</evidence>
<protein>
    <submittedName>
        <fullName evidence="3">AGE family epimerase/isomerase</fullName>
    </submittedName>
</protein>
<evidence type="ECO:0000313" key="4">
    <source>
        <dbReference type="Proteomes" id="UP001595579"/>
    </source>
</evidence>
<comment type="similarity">
    <text evidence="1">Belongs to the N-acylglucosamine 2-epimerase family.</text>
</comment>
<dbReference type="Pfam" id="PF07221">
    <property type="entry name" value="GlcNAc_2-epim"/>
    <property type="match status" value="1"/>
</dbReference>
<keyword evidence="2" id="KW-0413">Isomerase</keyword>
<dbReference type="InterPro" id="IPR008928">
    <property type="entry name" value="6-hairpin_glycosidase_sf"/>
</dbReference>
<organism evidence="3 4">
    <name type="scientific">Litchfieldella rifensis</name>
    <dbReference type="NCBI Taxonomy" id="762643"/>
    <lineage>
        <taxon>Bacteria</taxon>
        <taxon>Pseudomonadati</taxon>
        <taxon>Pseudomonadota</taxon>
        <taxon>Gammaproteobacteria</taxon>
        <taxon>Oceanospirillales</taxon>
        <taxon>Halomonadaceae</taxon>
        <taxon>Litchfieldella</taxon>
    </lineage>
</organism>